<dbReference type="Gene3D" id="3.40.50.720">
    <property type="entry name" value="NAD(P)-binding Rossmann-like Domain"/>
    <property type="match status" value="1"/>
</dbReference>
<proteinExistence type="predicted"/>
<feature type="region of interest" description="Disordered" evidence="1">
    <location>
        <begin position="1"/>
        <end position="29"/>
    </location>
</feature>
<evidence type="ECO:0000256" key="1">
    <source>
        <dbReference type="SAM" id="MobiDB-lite"/>
    </source>
</evidence>
<evidence type="ECO:0000313" key="4">
    <source>
        <dbReference type="EMBL" id="RBP36010.1"/>
    </source>
</evidence>
<evidence type="ECO:0000259" key="2">
    <source>
        <dbReference type="Pfam" id="PF01796"/>
    </source>
</evidence>
<feature type="domain" description="ChsH2 rubredoxin-like zinc ribbon" evidence="3">
    <location>
        <begin position="36"/>
        <end position="70"/>
    </location>
</feature>
<dbReference type="PANTHER" id="PTHR34075:SF5">
    <property type="entry name" value="BLR3430 PROTEIN"/>
    <property type="match status" value="1"/>
</dbReference>
<protein>
    <submittedName>
        <fullName evidence="4">Short-subunit dehydrogenase</fullName>
    </submittedName>
</protein>
<dbReference type="Proteomes" id="UP000253628">
    <property type="component" value="Unassembled WGS sequence"/>
</dbReference>
<dbReference type="InterPro" id="IPR052513">
    <property type="entry name" value="Thioester_dehydratase-like"/>
</dbReference>
<name>A0A366H280_9BURK</name>
<accession>A0A366H280</accession>
<organism evidence="4 5">
    <name type="scientific">Eoetvoesiella caeni</name>
    <dbReference type="NCBI Taxonomy" id="645616"/>
    <lineage>
        <taxon>Bacteria</taxon>
        <taxon>Pseudomonadati</taxon>
        <taxon>Pseudomonadota</taxon>
        <taxon>Betaproteobacteria</taxon>
        <taxon>Burkholderiales</taxon>
        <taxon>Alcaligenaceae</taxon>
        <taxon>Eoetvoesiella</taxon>
    </lineage>
</organism>
<keyword evidence="5" id="KW-1185">Reference proteome</keyword>
<dbReference type="InterPro" id="IPR002347">
    <property type="entry name" value="SDR_fam"/>
</dbReference>
<dbReference type="SUPFAM" id="SSF50249">
    <property type="entry name" value="Nucleic acid-binding proteins"/>
    <property type="match status" value="1"/>
</dbReference>
<feature type="domain" description="ChsH2 C-terminal OB-fold" evidence="2">
    <location>
        <begin position="72"/>
        <end position="131"/>
    </location>
</feature>
<dbReference type="Pfam" id="PF12172">
    <property type="entry name" value="zf-ChsH2"/>
    <property type="match status" value="1"/>
</dbReference>
<dbReference type="InterPro" id="IPR002878">
    <property type="entry name" value="ChsH2_C"/>
</dbReference>
<dbReference type="InterPro" id="IPR022002">
    <property type="entry name" value="ChsH2_Znr"/>
</dbReference>
<dbReference type="InterPro" id="IPR012340">
    <property type="entry name" value="NA-bd_OB-fold"/>
</dbReference>
<gene>
    <name evidence="4" type="ORF">DFR37_11465</name>
</gene>
<dbReference type="PANTHER" id="PTHR34075">
    <property type="entry name" value="BLR3430 PROTEIN"/>
    <property type="match status" value="1"/>
</dbReference>
<dbReference type="EMBL" id="QNRQ01000014">
    <property type="protein sequence ID" value="RBP36010.1"/>
    <property type="molecule type" value="Genomic_DNA"/>
</dbReference>
<evidence type="ECO:0000313" key="5">
    <source>
        <dbReference type="Proteomes" id="UP000253628"/>
    </source>
</evidence>
<dbReference type="SUPFAM" id="SSF51735">
    <property type="entry name" value="NAD(P)-binding Rossmann-fold domains"/>
    <property type="match status" value="1"/>
</dbReference>
<dbReference type="InterPro" id="IPR036291">
    <property type="entry name" value="NAD(P)-bd_dom_sf"/>
</dbReference>
<dbReference type="OrthoDB" id="8662855at2"/>
<dbReference type="Pfam" id="PF01796">
    <property type="entry name" value="OB_ChsH2_C"/>
    <property type="match status" value="1"/>
</dbReference>
<dbReference type="Gene3D" id="6.10.30.10">
    <property type="match status" value="1"/>
</dbReference>
<dbReference type="AlphaFoldDB" id="A0A366H280"/>
<dbReference type="PRINTS" id="PR00081">
    <property type="entry name" value="GDHRDH"/>
</dbReference>
<dbReference type="Pfam" id="PF00106">
    <property type="entry name" value="adh_short"/>
    <property type="match status" value="1"/>
</dbReference>
<dbReference type="RefSeq" id="WP_113934799.1">
    <property type="nucleotide sequence ID" value="NZ_JACCEU010000002.1"/>
</dbReference>
<evidence type="ECO:0000259" key="3">
    <source>
        <dbReference type="Pfam" id="PF12172"/>
    </source>
</evidence>
<comment type="caution">
    <text evidence="4">The sequence shown here is derived from an EMBL/GenBank/DDBJ whole genome shotgun (WGS) entry which is preliminary data.</text>
</comment>
<sequence length="415" mass="45008">MTQPLSRPPKKNPVARTRQPTQPPAARSRRALGLTAAAAAGRFDLQVCQECQAVQYPPREVCHQCLSDRLRWQPVAARGTLLASTTLHHSNDLYFRERLPWRIGTVMLESGPRAIAHVHGDCEVGQPVALALKLDRSGQAVMIALPPKATPNMEDDKVLRETSCDPKLRRALVTDGKSEVGMAVVQALLDAGATTVFAGDPDIWKKNQAFDALCQDPRVLPQALDVTDTDSVERLSRSIGGKVDILVNTADYARSGGILHSRDLLKAHDALNVNCLGLMRLAQHFGPAMAGRASDGVNSAVAWVNSLSIYAQLNLPARGMWSASQAAALSASQCLRNELRPAGIRVIHVFSGPIDYEWEQLTPPPRVSPAVLAKAIVRALRDGVEEAYVGDVAQEFLARMQDNPKGLERELGSQA</sequence>
<reference evidence="4 5" key="1">
    <citation type="submission" date="2018-06" db="EMBL/GenBank/DDBJ databases">
        <title>Genomic Encyclopedia of Type Strains, Phase IV (KMG-IV): sequencing the most valuable type-strain genomes for metagenomic binning, comparative biology and taxonomic classification.</title>
        <authorList>
            <person name="Goeker M."/>
        </authorList>
    </citation>
    <scope>NUCLEOTIDE SEQUENCE [LARGE SCALE GENOMIC DNA]</scope>
    <source>
        <strain evidence="4 5">DSM 25520</strain>
    </source>
</reference>